<evidence type="ECO:0000313" key="3">
    <source>
        <dbReference type="Proteomes" id="UP001066276"/>
    </source>
</evidence>
<accession>A0AAV7LM50</accession>
<comment type="caution">
    <text evidence="2">The sequence shown here is derived from an EMBL/GenBank/DDBJ whole genome shotgun (WGS) entry which is preliminary data.</text>
</comment>
<organism evidence="2 3">
    <name type="scientific">Pleurodeles waltl</name>
    <name type="common">Iberian ribbed newt</name>
    <dbReference type="NCBI Taxonomy" id="8319"/>
    <lineage>
        <taxon>Eukaryota</taxon>
        <taxon>Metazoa</taxon>
        <taxon>Chordata</taxon>
        <taxon>Craniata</taxon>
        <taxon>Vertebrata</taxon>
        <taxon>Euteleostomi</taxon>
        <taxon>Amphibia</taxon>
        <taxon>Batrachia</taxon>
        <taxon>Caudata</taxon>
        <taxon>Salamandroidea</taxon>
        <taxon>Salamandridae</taxon>
        <taxon>Pleurodelinae</taxon>
        <taxon>Pleurodeles</taxon>
    </lineage>
</organism>
<dbReference type="EMBL" id="JANPWB010000015">
    <property type="protein sequence ID" value="KAJ1091585.1"/>
    <property type="molecule type" value="Genomic_DNA"/>
</dbReference>
<proteinExistence type="predicted"/>
<feature type="coiled-coil region" evidence="1">
    <location>
        <begin position="30"/>
        <end position="92"/>
    </location>
</feature>
<protein>
    <submittedName>
        <fullName evidence="2">Uncharacterized protein</fullName>
    </submittedName>
</protein>
<keyword evidence="1" id="KW-0175">Coiled coil</keyword>
<name>A0AAV7LM50_PLEWA</name>
<keyword evidence="3" id="KW-1185">Reference proteome</keyword>
<dbReference type="Proteomes" id="UP001066276">
    <property type="component" value="Chromosome 11"/>
</dbReference>
<reference evidence="2" key="1">
    <citation type="journal article" date="2022" name="bioRxiv">
        <title>Sequencing and chromosome-scale assembly of the giantPleurodeles waltlgenome.</title>
        <authorList>
            <person name="Brown T."/>
            <person name="Elewa A."/>
            <person name="Iarovenko S."/>
            <person name="Subramanian E."/>
            <person name="Araus A.J."/>
            <person name="Petzold A."/>
            <person name="Susuki M."/>
            <person name="Suzuki K.-i.T."/>
            <person name="Hayashi T."/>
            <person name="Toyoda A."/>
            <person name="Oliveira C."/>
            <person name="Osipova E."/>
            <person name="Leigh N.D."/>
            <person name="Simon A."/>
            <person name="Yun M.H."/>
        </authorList>
    </citation>
    <scope>NUCLEOTIDE SEQUENCE</scope>
    <source>
        <strain evidence="2">20211129_DDA</strain>
        <tissue evidence="2">Liver</tissue>
    </source>
</reference>
<evidence type="ECO:0000313" key="2">
    <source>
        <dbReference type="EMBL" id="KAJ1091585.1"/>
    </source>
</evidence>
<evidence type="ECO:0000256" key="1">
    <source>
        <dbReference type="SAM" id="Coils"/>
    </source>
</evidence>
<sequence>MHPRTAKGRPVTRSFLEAIFSSREDIHVVKKELLTDLHEVLRDMDAADERVSHLEYQTTSWDEKIEQLQQEILRLSDQLIDLQAHAEDLKNLSKCNKICIKGAPRGAEGTDIEAYVQDLFRSILGPSPI</sequence>
<gene>
    <name evidence="2" type="ORF">NDU88_004704</name>
</gene>
<dbReference type="AlphaFoldDB" id="A0AAV7LM50"/>